<name>A0AAP0AUX2_9ASPA</name>
<gene>
    <name evidence="1" type="ORF">KSP39_PZI022399</name>
</gene>
<comment type="caution">
    <text evidence="1">The sequence shown here is derived from an EMBL/GenBank/DDBJ whole genome shotgun (WGS) entry which is preliminary data.</text>
</comment>
<dbReference type="Proteomes" id="UP001418222">
    <property type="component" value="Unassembled WGS sequence"/>
</dbReference>
<proteinExistence type="predicted"/>
<sequence>MKARRARLRMIRRRRRRISGIGDVTRRGGWRSKNKEKRGCWDFWGRSTAGFPDSASLISPVPPDASSASLVSLVRPLCNLRQSALQTLHSPVSPISENPHTLRLCTLRRSPFFDVFSRYIKLLTCDESSQTTQVDVRIYCVTTLCFETNEELISWAQNVTKGLRFVVTIQTVDKLTSRPKLRVVLGCDRADFYRKKQRVALATLDKWMTMSDIRLIIASCYNIAVVHFSMFQSFTSCFCIHRLRLFEEQ</sequence>
<keyword evidence="2" id="KW-1185">Reference proteome</keyword>
<dbReference type="AlphaFoldDB" id="A0AAP0AUX2"/>
<evidence type="ECO:0000313" key="1">
    <source>
        <dbReference type="EMBL" id="KAK8916192.1"/>
    </source>
</evidence>
<evidence type="ECO:0000313" key="2">
    <source>
        <dbReference type="Proteomes" id="UP001418222"/>
    </source>
</evidence>
<accession>A0AAP0AUX2</accession>
<organism evidence="1 2">
    <name type="scientific">Platanthera zijinensis</name>
    <dbReference type="NCBI Taxonomy" id="2320716"/>
    <lineage>
        <taxon>Eukaryota</taxon>
        <taxon>Viridiplantae</taxon>
        <taxon>Streptophyta</taxon>
        <taxon>Embryophyta</taxon>
        <taxon>Tracheophyta</taxon>
        <taxon>Spermatophyta</taxon>
        <taxon>Magnoliopsida</taxon>
        <taxon>Liliopsida</taxon>
        <taxon>Asparagales</taxon>
        <taxon>Orchidaceae</taxon>
        <taxon>Orchidoideae</taxon>
        <taxon>Orchideae</taxon>
        <taxon>Orchidinae</taxon>
        <taxon>Platanthera</taxon>
    </lineage>
</organism>
<dbReference type="EMBL" id="JBBWWQ010000020">
    <property type="protein sequence ID" value="KAK8916192.1"/>
    <property type="molecule type" value="Genomic_DNA"/>
</dbReference>
<reference evidence="1 2" key="1">
    <citation type="journal article" date="2022" name="Nat. Plants">
        <title>Genomes of leafy and leafless Platanthera orchids illuminate the evolution of mycoheterotrophy.</title>
        <authorList>
            <person name="Li M.H."/>
            <person name="Liu K.W."/>
            <person name="Li Z."/>
            <person name="Lu H.C."/>
            <person name="Ye Q.L."/>
            <person name="Zhang D."/>
            <person name="Wang J.Y."/>
            <person name="Li Y.F."/>
            <person name="Zhong Z.M."/>
            <person name="Liu X."/>
            <person name="Yu X."/>
            <person name="Liu D.K."/>
            <person name="Tu X.D."/>
            <person name="Liu B."/>
            <person name="Hao Y."/>
            <person name="Liao X.Y."/>
            <person name="Jiang Y.T."/>
            <person name="Sun W.H."/>
            <person name="Chen J."/>
            <person name="Chen Y.Q."/>
            <person name="Ai Y."/>
            <person name="Zhai J.W."/>
            <person name="Wu S.S."/>
            <person name="Zhou Z."/>
            <person name="Hsiao Y.Y."/>
            <person name="Wu W.L."/>
            <person name="Chen Y.Y."/>
            <person name="Lin Y.F."/>
            <person name="Hsu J.L."/>
            <person name="Li C.Y."/>
            <person name="Wang Z.W."/>
            <person name="Zhao X."/>
            <person name="Zhong W.Y."/>
            <person name="Ma X.K."/>
            <person name="Ma L."/>
            <person name="Huang J."/>
            <person name="Chen G.Z."/>
            <person name="Huang M.Z."/>
            <person name="Huang L."/>
            <person name="Peng D.H."/>
            <person name="Luo Y.B."/>
            <person name="Zou S.Q."/>
            <person name="Chen S.P."/>
            <person name="Lan S."/>
            <person name="Tsai W.C."/>
            <person name="Van de Peer Y."/>
            <person name="Liu Z.J."/>
        </authorList>
    </citation>
    <scope>NUCLEOTIDE SEQUENCE [LARGE SCALE GENOMIC DNA]</scope>
    <source>
        <strain evidence="1">Lor287</strain>
    </source>
</reference>
<protein>
    <submittedName>
        <fullName evidence="1">Uncharacterized protein</fullName>
    </submittedName>
</protein>